<dbReference type="EMBL" id="BDIP01002113">
    <property type="protein sequence ID" value="GIQ85748.1"/>
    <property type="molecule type" value="Genomic_DNA"/>
</dbReference>
<name>A0A9K3D0X9_9EUKA</name>
<proteinExistence type="predicted"/>
<dbReference type="Proteomes" id="UP000265618">
    <property type="component" value="Unassembled WGS sequence"/>
</dbReference>
<keyword evidence="3" id="KW-1185">Reference proteome</keyword>
<sequence>MYVPCAPVQSDVTSDRQVALRVSPKGIFPRGLKTCRDQTVLQLSERVATVRECPPELVTLRVGTRFLSDVSITIGDMQDQGWLLDSQLHTDIVQRTLKAEVAELCASHAVQSTLLKGLRDWNLDSAGRELVVSLLDTLPTCTVLLKRARRFCSAIMPDTQAQALRHFLPSADIVTLQYKLDTLRYHTGTWPVIKRDPCLKFLIIKAGIAGIHSLQVDETEGDTLPTLQEEETGRETLPAASVSESEDKVTVAARKSVLETLVSILGDGLVNCYDSIVPESSDLVKDASEDTKDNEDESAFNAGDNWMQPDTESVVVGCLQTIARLSVSLPGGPAIELNARGKVLSHLLLSSPDPMVTLLDPSSSCRPALAESLSLDRACQEQTCNRAIEMLLTWLSDASLSPALRLGVTALLQAVDSVLGEQLGATEHTPLMHLKGTH</sequence>
<evidence type="ECO:0000256" key="1">
    <source>
        <dbReference type="SAM" id="MobiDB-lite"/>
    </source>
</evidence>
<reference evidence="2 3" key="1">
    <citation type="journal article" date="2018" name="PLoS ONE">
        <title>The draft genome of Kipferlia bialata reveals reductive genome evolution in fornicate parasites.</title>
        <authorList>
            <person name="Tanifuji G."/>
            <person name="Takabayashi S."/>
            <person name="Kume K."/>
            <person name="Takagi M."/>
            <person name="Nakayama T."/>
            <person name="Kamikawa R."/>
            <person name="Inagaki Y."/>
            <person name="Hashimoto T."/>
        </authorList>
    </citation>
    <scope>NUCLEOTIDE SEQUENCE [LARGE SCALE GENOMIC DNA]</scope>
    <source>
        <strain evidence="2">NY0173</strain>
    </source>
</reference>
<accession>A0A9K3D0X9</accession>
<comment type="caution">
    <text evidence="2">The sequence shown here is derived from an EMBL/GenBank/DDBJ whole genome shotgun (WGS) entry which is preliminary data.</text>
</comment>
<dbReference type="AlphaFoldDB" id="A0A9K3D0X9"/>
<feature type="region of interest" description="Disordered" evidence="1">
    <location>
        <begin position="284"/>
        <end position="306"/>
    </location>
</feature>
<protein>
    <recommendedName>
        <fullName evidence="4">Ubiquitin-like domain-containing protein</fullName>
    </recommendedName>
</protein>
<evidence type="ECO:0008006" key="4">
    <source>
        <dbReference type="Google" id="ProtNLM"/>
    </source>
</evidence>
<gene>
    <name evidence="2" type="ORF">KIPB_007470</name>
</gene>
<evidence type="ECO:0000313" key="3">
    <source>
        <dbReference type="Proteomes" id="UP000265618"/>
    </source>
</evidence>
<evidence type="ECO:0000313" key="2">
    <source>
        <dbReference type="EMBL" id="GIQ85748.1"/>
    </source>
</evidence>
<organism evidence="2 3">
    <name type="scientific">Kipferlia bialata</name>
    <dbReference type="NCBI Taxonomy" id="797122"/>
    <lineage>
        <taxon>Eukaryota</taxon>
        <taxon>Metamonada</taxon>
        <taxon>Carpediemonas-like organisms</taxon>
        <taxon>Kipferlia</taxon>
    </lineage>
</organism>